<dbReference type="SUPFAM" id="SSF50978">
    <property type="entry name" value="WD40 repeat-like"/>
    <property type="match status" value="1"/>
</dbReference>
<dbReference type="InterPro" id="IPR036047">
    <property type="entry name" value="F-box-like_dom_sf"/>
</dbReference>
<dbReference type="SMART" id="SM00320">
    <property type="entry name" value="WD40"/>
    <property type="match status" value="5"/>
</dbReference>
<dbReference type="VEuPathDB" id="FungiDB:AMAG_02182"/>
<dbReference type="Pfam" id="PF00400">
    <property type="entry name" value="WD40"/>
    <property type="match status" value="5"/>
</dbReference>
<keyword evidence="6" id="KW-1185">Reference proteome</keyword>
<dbReference type="OrthoDB" id="19711at2759"/>
<dbReference type="STRING" id="578462.A0A0L0S1E8"/>
<evidence type="ECO:0000313" key="5">
    <source>
        <dbReference type="EMBL" id="KNE56368.1"/>
    </source>
</evidence>
<name>A0A0L0S1E8_ALLM3</name>
<accession>A0A0L0S1E8</accession>
<feature type="repeat" description="WD" evidence="3">
    <location>
        <begin position="292"/>
        <end position="333"/>
    </location>
</feature>
<dbReference type="PROSITE" id="PS50082">
    <property type="entry name" value="WD_REPEATS_2"/>
    <property type="match status" value="5"/>
</dbReference>
<dbReference type="SMART" id="SM00256">
    <property type="entry name" value="FBOX"/>
    <property type="match status" value="1"/>
</dbReference>
<dbReference type="PROSITE" id="PS50294">
    <property type="entry name" value="WD_REPEATS_REGION"/>
    <property type="match status" value="5"/>
</dbReference>
<organism evidence="5 6">
    <name type="scientific">Allomyces macrogynus (strain ATCC 38327)</name>
    <name type="common">Allomyces javanicus var. macrogynus</name>
    <dbReference type="NCBI Taxonomy" id="578462"/>
    <lineage>
        <taxon>Eukaryota</taxon>
        <taxon>Fungi</taxon>
        <taxon>Fungi incertae sedis</taxon>
        <taxon>Blastocladiomycota</taxon>
        <taxon>Blastocladiomycetes</taxon>
        <taxon>Blastocladiales</taxon>
        <taxon>Blastocladiaceae</taxon>
        <taxon>Allomyces</taxon>
    </lineage>
</organism>
<dbReference type="InterPro" id="IPR036322">
    <property type="entry name" value="WD40_repeat_dom_sf"/>
</dbReference>
<protein>
    <recommendedName>
        <fullName evidence="4">F-box domain-containing protein</fullName>
    </recommendedName>
</protein>
<evidence type="ECO:0000256" key="1">
    <source>
        <dbReference type="ARBA" id="ARBA00022574"/>
    </source>
</evidence>
<dbReference type="Pfam" id="PF12937">
    <property type="entry name" value="F-box-like"/>
    <property type="match status" value="1"/>
</dbReference>
<evidence type="ECO:0000259" key="4">
    <source>
        <dbReference type="PROSITE" id="PS50181"/>
    </source>
</evidence>
<dbReference type="PROSITE" id="PS00678">
    <property type="entry name" value="WD_REPEATS_1"/>
    <property type="match status" value="3"/>
</dbReference>
<evidence type="ECO:0000256" key="3">
    <source>
        <dbReference type="PROSITE-ProRule" id="PRU00221"/>
    </source>
</evidence>
<proteinExistence type="predicted"/>
<keyword evidence="1 3" id="KW-0853">WD repeat</keyword>
<dbReference type="InterPro" id="IPR001810">
    <property type="entry name" value="F-box_dom"/>
</dbReference>
<keyword evidence="2" id="KW-0677">Repeat</keyword>
<dbReference type="InterPro" id="IPR001680">
    <property type="entry name" value="WD40_rpt"/>
</dbReference>
<dbReference type="PRINTS" id="PR00320">
    <property type="entry name" value="GPROTEINBRPT"/>
</dbReference>
<evidence type="ECO:0000313" key="6">
    <source>
        <dbReference type="Proteomes" id="UP000054350"/>
    </source>
</evidence>
<reference evidence="5 6" key="1">
    <citation type="submission" date="2009-11" db="EMBL/GenBank/DDBJ databases">
        <title>Annotation of Allomyces macrogynus ATCC 38327.</title>
        <authorList>
            <consortium name="The Broad Institute Genome Sequencing Platform"/>
            <person name="Russ C."/>
            <person name="Cuomo C."/>
            <person name="Burger G."/>
            <person name="Gray M.W."/>
            <person name="Holland P.W.H."/>
            <person name="King N."/>
            <person name="Lang F.B.F."/>
            <person name="Roger A.J."/>
            <person name="Ruiz-Trillo I."/>
            <person name="Young S.K."/>
            <person name="Zeng Q."/>
            <person name="Gargeya S."/>
            <person name="Fitzgerald M."/>
            <person name="Haas B."/>
            <person name="Abouelleil A."/>
            <person name="Alvarado L."/>
            <person name="Arachchi H.M."/>
            <person name="Berlin A."/>
            <person name="Chapman S.B."/>
            <person name="Gearin G."/>
            <person name="Goldberg J."/>
            <person name="Griggs A."/>
            <person name="Gujja S."/>
            <person name="Hansen M."/>
            <person name="Heiman D."/>
            <person name="Howarth C."/>
            <person name="Larimer J."/>
            <person name="Lui A."/>
            <person name="MacDonald P.J.P."/>
            <person name="McCowen C."/>
            <person name="Montmayeur A."/>
            <person name="Murphy C."/>
            <person name="Neiman D."/>
            <person name="Pearson M."/>
            <person name="Priest M."/>
            <person name="Roberts A."/>
            <person name="Saif S."/>
            <person name="Shea T."/>
            <person name="Sisk P."/>
            <person name="Stolte C."/>
            <person name="Sykes S."/>
            <person name="Wortman J."/>
            <person name="Nusbaum C."/>
            <person name="Birren B."/>
        </authorList>
    </citation>
    <scope>NUCLEOTIDE SEQUENCE [LARGE SCALE GENOMIC DNA]</scope>
    <source>
        <strain evidence="5 6">ATCC 38327</strain>
    </source>
</reference>
<feature type="domain" description="F-box" evidence="4">
    <location>
        <begin position="56"/>
        <end position="102"/>
    </location>
</feature>
<dbReference type="Gene3D" id="2.130.10.10">
    <property type="entry name" value="YVTN repeat-like/Quinoprotein amine dehydrogenase"/>
    <property type="match status" value="2"/>
</dbReference>
<dbReference type="InterPro" id="IPR020472">
    <property type="entry name" value="WD40_PAC1"/>
</dbReference>
<sequence>MSDSPPPTTSTADDLLAALHAMPPAELQDLLLALLPSLPPEHLQAVTHKARHLLLRDFVALLPPEVALAILARLRVPDLVHAAHVSHAWHALASDHGLWRDLYHRHGWTAHAPPLPPLDAVFQPRRTQDPLLADPPVPRSVASVPGTRPWIPPPVTVAHEDGCPADADLDCWPYLFQQRHRLLRNMRHGTPSLTVFEGHREGIYCIQADPFKLISGSRDNTVRIWNLRSNATTHVLEGHAGSVLCLEYNATHLVTGSSDRSIRVWSVPSTHDDPGGPSWEGPDDTYRTSTILHGHAEAVLNLRMDPKHHRIVSCSKDSTIRVWDWHRGACIRALEGHVAAVNAVQMRHDTVVSVSGDRTVRVWDLRDHHRGAVHQLVGHVRGVACVAFDGTTIASGSSDATIRLWDLRKAGGAPVPAHAVPTNGLPVGYQSTVPGAAVAQLAPPPIAPNVSFAADDFVFFAVASLLD</sequence>
<reference evidence="6" key="2">
    <citation type="submission" date="2009-11" db="EMBL/GenBank/DDBJ databases">
        <title>The Genome Sequence of Allomyces macrogynus strain ATCC 38327.</title>
        <authorList>
            <consortium name="The Broad Institute Genome Sequencing Platform"/>
            <person name="Russ C."/>
            <person name="Cuomo C."/>
            <person name="Shea T."/>
            <person name="Young S.K."/>
            <person name="Zeng Q."/>
            <person name="Koehrsen M."/>
            <person name="Haas B."/>
            <person name="Borodovsky M."/>
            <person name="Guigo R."/>
            <person name="Alvarado L."/>
            <person name="Berlin A."/>
            <person name="Borenstein D."/>
            <person name="Chen Z."/>
            <person name="Engels R."/>
            <person name="Freedman E."/>
            <person name="Gellesch M."/>
            <person name="Goldberg J."/>
            <person name="Griggs A."/>
            <person name="Gujja S."/>
            <person name="Heiman D."/>
            <person name="Hepburn T."/>
            <person name="Howarth C."/>
            <person name="Jen D."/>
            <person name="Larson L."/>
            <person name="Lewis B."/>
            <person name="Mehta T."/>
            <person name="Park D."/>
            <person name="Pearson M."/>
            <person name="Roberts A."/>
            <person name="Saif S."/>
            <person name="Shenoy N."/>
            <person name="Sisk P."/>
            <person name="Stolte C."/>
            <person name="Sykes S."/>
            <person name="Walk T."/>
            <person name="White J."/>
            <person name="Yandava C."/>
            <person name="Burger G."/>
            <person name="Gray M.W."/>
            <person name="Holland P.W.H."/>
            <person name="King N."/>
            <person name="Lang F.B.F."/>
            <person name="Roger A.J."/>
            <person name="Ruiz-Trillo I."/>
            <person name="Lander E."/>
            <person name="Nusbaum C."/>
        </authorList>
    </citation>
    <scope>NUCLEOTIDE SEQUENCE [LARGE SCALE GENOMIC DNA]</scope>
    <source>
        <strain evidence="6">ATCC 38327</strain>
    </source>
</reference>
<dbReference type="SUPFAM" id="SSF81383">
    <property type="entry name" value="F-box domain"/>
    <property type="match status" value="1"/>
</dbReference>
<dbReference type="OMA" id="RIISGCY"/>
<dbReference type="AlphaFoldDB" id="A0A0L0S1E8"/>
<dbReference type="Gene3D" id="1.20.1280.50">
    <property type="match status" value="1"/>
</dbReference>
<dbReference type="InterPro" id="IPR015943">
    <property type="entry name" value="WD40/YVTN_repeat-like_dom_sf"/>
</dbReference>
<dbReference type="GO" id="GO:1990234">
    <property type="term" value="C:transferase complex"/>
    <property type="evidence" value="ECO:0007669"/>
    <property type="project" value="UniProtKB-ARBA"/>
</dbReference>
<dbReference type="Proteomes" id="UP000054350">
    <property type="component" value="Unassembled WGS sequence"/>
</dbReference>
<feature type="repeat" description="WD" evidence="3">
    <location>
        <begin position="196"/>
        <end position="235"/>
    </location>
</feature>
<dbReference type="PROSITE" id="PS50181">
    <property type="entry name" value="FBOX"/>
    <property type="match status" value="1"/>
</dbReference>
<dbReference type="PANTHER" id="PTHR22847">
    <property type="entry name" value="WD40 REPEAT PROTEIN"/>
    <property type="match status" value="1"/>
</dbReference>
<feature type="repeat" description="WD" evidence="3">
    <location>
        <begin position="334"/>
        <end position="366"/>
    </location>
</feature>
<dbReference type="InterPro" id="IPR019775">
    <property type="entry name" value="WD40_repeat_CS"/>
</dbReference>
<dbReference type="EMBL" id="GG745330">
    <property type="protein sequence ID" value="KNE56368.1"/>
    <property type="molecule type" value="Genomic_DNA"/>
</dbReference>
<dbReference type="eggNOG" id="KOG0281">
    <property type="taxonomic scope" value="Eukaryota"/>
</dbReference>
<dbReference type="PANTHER" id="PTHR22847:SF637">
    <property type="entry name" value="WD REPEAT DOMAIN 5B"/>
    <property type="match status" value="1"/>
</dbReference>
<feature type="repeat" description="WD" evidence="3">
    <location>
        <begin position="376"/>
        <end position="408"/>
    </location>
</feature>
<gene>
    <name evidence="5" type="ORF">AMAG_02182</name>
</gene>
<feature type="repeat" description="WD" evidence="3">
    <location>
        <begin position="236"/>
        <end position="267"/>
    </location>
</feature>
<evidence type="ECO:0000256" key="2">
    <source>
        <dbReference type="ARBA" id="ARBA00022737"/>
    </source>
</evidence>
<dbReference type="CDD" id="cd00200">
    <property type="entry name" value="WD40"/>
    <property type="match status" value="1"/>
</dbReference>